<proteinExistence type="inferred from homology"/>
<evidence type="ECO:0000256" key="1">
    <source>
        <dbReference type="ARBA" id="ARBA00006043"/>
    </source>
</evidence>
<comment type="similarity">
    <text evidence="1">Belongs to the UFD1 family.</text>
</comment>
<dbReference type="AlphaFoldDB" id="A0A0N4ULF6"/>
<feature type="domain" description="Ubiquitin fusion degradation protein UFD1 N-terminal subdomain 1" evidence="3">
    <location>
        <begin position="19"/>
        <end position="120"/>
    </location>
</feature>
<dbReference type="PANTHER" id="PTHR12555:SF13">
    <property type="entry name" value="UBIQUITIN RECOGNITION FACTOR IN ER-ASSOCIATED DEGRADATION PROTEIN 1"/>
    <property type="match status" value="1"/>
</dbReference>
<evidence type="ECO:0000259" key="4">
    <source>
        <dbReference type="Pfam" id="PF24842"/>
    </source>
</evidence>
<evidence type="ECO:0000313" key="7">
    <source>
        <dbReference type="Proteomes" id="UP000274756"/>
    </source>
</evidence>
<dbReference type="WBParaSite" id="DME_0000863001-mRNA-1">
    <property type="protein sequence ID" value="DME_0000863001-mRNA-1"/>
    <property type="gene ID" value="DME_0000863001"/>
</dbReference>
<accession>A0A0N4ULF6</accession>
<dbReference type="GO" id="GO:0036503">
    <property type="term" value="P:ERAD pathway"/>
    <property type="evidence" value="ECO:0007669"/>
    <property type="project" value="TreeGrafter"/>
</dbReference>
<evidence type="ECO:0000259" key="3">
    <source>
        <dbReference type="Pfam" id="PF03152"/>
    </source>
</evidence>
<reference evidence="5 7" key="2">
    <citation type="submission" date="2018-11" db="EMBL/GenBank/DDBJ databases">
        <authorList>
            <consortium name="Pathogen Informatics"/>
        </authorList>
    </citation>
    <scope>NUCLEOTIDE SEQUENCE [LARGE SCALE GENOMIC DNA]</scope>
</reference>
<dbReference type="InterPro" id="IPR055418">
    <property type="entry name" value="UFD1_N2"/>
</dbReference>
<keyword evidence="7" id="KW-1185">Reference proteome</keyword>
<feature type="domain" description="Ubiquitin fusion degradation protein UFD1 N-terminal subdomain 2" evidence="4">
    <location>
        <begin position="121"/>
        <end position="196"/>
    </location>
</feature>
<dbReference type="InterPro" id="IPR055417">
    <property type="entry name" value="UFD1_N1"/>
</dbReference>
<dbReference type="EMBL" id="UYYG01000066">
    <property type="protein sequence ID" value="VDN52572.1"/>
    <property type="molecule type" value="Genomic_DNA"/>
</dbReference>
<sequence length="287" mass="32318">MFDSLGSLMFGHSSSQQFRLQLRCFSAPFFERADSKKINDVNHGGKILLPPSALDLLVRYNISYPMMFKLTNVKNPEHETHCGVLEFLAEEGRCYLPSWIMRQLQLKEGDCVIVKYVSLPQASYAKFKPQSTDFLSISNPRAVLEVELRKFACLTKGDIIAVNYNEQLLEFLVLDVRPGNAVNIIECDMNVEFDAPEGYVEENSISSSNKNLNNVLQNDCGIAIQNNTGSFAFPGNGYRLDGKTKSSQNSSFADLESMENSLPPLIVETEYKPGKLTFMRSLSNFYE</sequence>
<dbReference type="PANTHER" id="PTHR12555">
    <property type="entry name" value="UBIQUITIN FUSION DEGRADATON PROTEIN 1"/>
    <property type="match status" value="1"/>
</dbReference>
<dbReference type="GO" id="GO:0034098">
    <property type="term" value="C:VCP-NPL4-UFD1 AAA ATPase complex"/>
    <property type="evidence" value="ECO:0007669"/>
    <property type="project" value="TreeGrafter"/>
</dbReference>
<protein>
    <submittedName>
        <fullName evidence="8">Ubiquitin fusion degradation protein 1 homolog</fullName>
    </submittedName>
</protein>
<evidence type="ECO:0000313" key="8">
    <source>
        <dbReference type="WBParaSite" id="DME_0000863001-mRNA-1"/>
    </source>
</evidence>
<evidence type="ECO:0000313" key="6">
    <source>
        <dbReference type="Proteomes" id="UP000038040"/>
    </source>
</evidence>
<evidence type="ECO:0000313" key="5">
    <source>
        <dbReference type="EMBL" id="VDN52572.1"/>
    </source>
</evidence>
<dbReference type="FunFam" id="3.10.330.10:FF:000002">
    <property type="entry name" value="ubiquitin fusion degradation protein 1 homolog"/>
    <property type="match status" value="1"/>
</dbReference>
<dbReference type="STRING" id="318479.A0A0N4ULF6"/>
<dbReference type="Pfam" id="PF24842">
    <property type="entry name" value="UFD1_N2"/>
    <property type="match status" value="1"/>
</dbReference>
<dbReference type="Gene3D" id="2.40.40.50">
    <property type="entry name" value="Ubiquitin fusion degradation protein UFD1, N-terminal domain"/>
    <property type="match status" value="1"/>
</dbReference>
<evidence type="ECO:0000256" key="2">
    <source>
        <dbReference type="ARBA" id="ARBA00022786"/>
    </source>
</evidence>
<organism evidence="6 8">
    <name type="scientific">Dracunculus medinensis</name>
    <name type="common">Guinea worm</name>
    <dbReference type="NCBI Taxonomy" id="318479"/>
    <lineage>
        <taxon>Eukaryota</taxon>
        <taxon>Metazoa</taxon>
        <taxon>Ecdysozoa</taxon>
        <taxon>Nematoda</taxon>
        <taxon>Chromadorea</taxon>
        <taxon>Rhabditida</taxon>
        <taxon>Spirurina</taxon>
        <taxon>Dracunculoidea</taxon>
        <taxon>Dracunculidae</taxon>
        <taxon>Dracunculus</taxon>
    </lineage>
</organism>
<name>A0A0N4ULF6_DRAME</name>
<reference evidence="8" key="1">
    <citation type="submission" date="2016-04" db="UniProtKB">
        <authorList>
            <consortium name="WormBaseParasite"/>
        </authorList>
    </citation>
    <scope>IDENTIFICATION</scope>
</reference>
<dbReference type="Proteomes" id="UP000038040">
    <property type="component" value="Unplaced"/>
</dbReference>
<dbReference type="Pfam" id="PF03152">
    <property type="entry name" value="UFD1_N1"/>
    <property type="match status" value="1"/>
</dbReference>
<dbReference type="GO" id="GO:0006511">
    <property type="term" value="P:ubiquitin-dependent protein catabolic process"/>
    <property type="evidence" value="ECO:0007669"/>
    <property type="project" value="InterPro"/>
</dbReference>
<dbReference type="Gene3D" id="3.10.330.10">
    <property type="match status" value="1"/>
</dbReference>
<dbReference type="Proteomes" id="UP000274756">
    <property type="component" value="Unassembled WGS sequence"/>
</dbReference>
<dbReference type="OrthoDB" id="422728at2759"/>
<dbReference type="InterPro" id="IPR004854">
    <property type="entry name" value="Ufd1-like"/>
</dbReference>
<dbReference type="InterPro" id="IPR042299">
    <property type="entry name" value="Ufd1-like_Nn"/>
</dbReference>
<gene>
    <name evidence="5" type="ORF">DME_LOCUS2545</name>
</gene>
<keyword evidence="2" id="KW-0833">Ubl conjugation pathway</keyword>
<dbReference type="GO" id="GO:0031593">
    <property type="term" value="F:polyubiquitin modification-dependent protein binding"/>
    <property type="evidence" value="ECO:0007669"/>
    <property type="project" value="TreeGrafter"/>
</dbReference>